<organism evidence="1 2">
    <name type="scientific">Canna indica</name>
    <name type="common">Indian-shot</name>
    <dbReference type="NCBI Taxonomy" id="4628"/>
    <lineage>
        <taxon>Eukaryota</taxon>
        <taxon>Viridiplantae</taxon>
        <taxon>Streptophyta</taxon>
        <taxon>Embryophyta</taxon>
        <taxon>Tracheophyta</taxon>
        <taxon>Spermatophyta</taxon>
        <taxon>Magnoliopsida</taxon>
        <taxon>Liliopsida</taxon>
        <taxon>Zingiberales</taxon>
        <taxon>Cannaceae</taxon>
        <taxon>Canna</taxon>
    </lineage>
</organism>
<evidence type="ECO:0000313" key="2">
    <source>
        <dbReference type="Proteomes" id="UP001327560"/>
    </source>
</evidence>
<sequence>MLLISLVPRAVLCGSLLEDINHIFLECEVAMTLWEMMDARFAGVASFARNFCVNKDASFNDRGNTPSILFALCFNTLYSIWTARNKAVFEHLRPSNYIIFAKILALTMDYADISISEGNKKYKHSGFI</sequence>
<keyword evidence="2" id="KW-1185">Reference proteome</keyword>
<dbReference type="Proteomes" id="UP001327560">
    <property type="component" value="Chromosome 3"/>
</dbReference>
<reference evidence="1 2" key="1">
    <citation type="submission" date="2023-10" db="EMBL/GenBank/DDBJ databases">
        <title>Chromosome-scale genome assembly provides insights into flower coloration mechanisms of Canna indica.</title>
        <authorList>
            <person name="Li C."/>
        </authorList>
    </citation>
    <scope>NUCLEOTIDE SEQUENCE [LARGE SCALE GENOMIC DNA]</scope>
    <source>
        <tissue evidence="1">Flower</tissue>
    </source>
</reference>
<evidence type="ECO:0000313" key="1">
    <source>
        <dbReference type="EMBL" id="WOL01588.1"/>
    </source>
</evidence>
<name>A0AAQ3QA73_9LILI</name>
<protein>
    <recommendedName>
        <fullName evidence="3">Reverse transcriptase zinc-binding domain-containing protein</fullName>
    </recommendedName>
</protein>
<accession>A0AAQ3QA73</accession>
<dbReference type="EMBL" id="CP136892">
    <property type="protein sequence ID" value="WOL01588.1"/>
    <property type="molecule type" value="Genomic_DNA"/>
</dbReference>
<dbReference type="AlphaFoldDB" id="A0AAQ3QA73"/>
<gene>
    <name evidence="1" type="ORF">Cni_G10305</name>
</gene>
<evidence type="ECO:0008006" key="3">
    <source>
        <dbReference type="Google" id="ProtNLM"/>
    </source>
</evidence>
<proteinExistence type="predicted"/>